<feature type="region of interest" description="Disordered" evidence="1">
    <location>
        <begin position="167"/>
        <end position="190"/>
    </location>
</feature>
<keyword evidence="4" id="KW-1185">Reference proteome</keyword>
<evidence type="ECO:0000313" key="3">
    <source>
        <dbReference type="EMBL" id="TNN43956.1"/>
    </source>
</evidence>
<reference evidence="3 4" key="1">
    <citation type="submission" date="2019-03" db="EMBL/GenBank/DDBJ databases">
        <title>First draft genome of Liparis tanakae, snailfish: a comprehensive survey of snailfish specific genes.</title>
        <authorList>
            <person name="Kim W."/>
            <person name="Song I."/>
            <person name="Jeong J.-H."/>
            <person name="Kim D."/>
            <person name="Kim S."/>
            <person name="Ryu S."/>
            <person name="Song J.Y."/>
            <person name="Lee S.K."/>
        </authorList>
    </citation>
    <scope>NUCLEOTIDE SEQUENCE [LARGE SCALE GENOMIC DNA]</scope>
    <source>
        <tissue evidence="3">Muscle</tissue>
    </source>
</reference>
<feature type="signal peptide" evidence="2">
    <location>
        <begin position="1"/>
        <end position="30"/>
    </location>
</feature>
<organism evidence="3 4">
    <name type="scientific">Liparis tanakae</name>
    <name type="common">Tanaka's snailfish</name>
    <dbReference type="NCBI Taxonomy" id="230148"/>
    <lineage>
        <taxon>Eukaryota</taxon>
        <taxon>Metazoa</taxon>
        <taxon>Chordata</taxon>
        <taxon>Craniata</taxon>
        <taxon>Vertebrata</taxon>
        <taxon>Euteleostomi</taxon>
        <taxon>Actinopterygii</taxon>
        <taxon>Neopterygii</taxon>
        <taxon>Teleostei</taxon>
        <taxon>Neoteleostei</taxon>
        <taxon>Acanthomorphata</taxon>
        <taxon>Eupercaria</taxon>
        <taxon>Perciformes</taxon>
        <taxon>Cottioidei</taxon>
        <taxon>Cottales</taxon>
        <taxon>Liparidae</taxon>
        <taxon>Liparis</taxon>
    </lineage>
</organism>
<keyword evidence="2" id="KW-0732">Signal</keyword>
<accession>A0A4Z2FRT9</accession>
<dbReference type="EMBL" id="SRLO01000934">
    <property type="protein sequence ID" value="TNN43956.1"/>
    <property type="molecule type" value="Genomic_DNA"/>
</dbReference>
<proteinExistence type="predicted"/>
<gene>
    <name evidence="3" type="ORF">EYF80_045841</name>
</gene>
<name>A0A4Z2FRT9_9TELE</name>
<evidence type="ECO:0000313" key="4">
    <source>
        <dbReference type="Proteomes" id="UP000314294"/>
    </source>
</evidence>
<protein>
    <submittedName>
        <fullName evidence="3">Uncharacterized protein</fullName>
    </submittedName>
</protein>
<sequence length="323" mass="36185">MSPPPLSWWRLLVLTLVVRIGMLTGGGARAAEEVRSSSESLLELSPLLEDEELLESEELSPLLSWSMTRASAISSAQRLLITDTVPGAEQDFSRSLTTPLTEKMDVVALDRAAFPGPGWIASRILRAEMPLGKQPAQQAVFIQQDAMTHSTKQLERTALRGMLLQEAPEERQARPPHFLPDGRPAPEEPRRTTRTLILSDMPDLSWATRPAHRAECTARLKRPRRRPQLQPVENREKSQDSSFPGRWHVHFFCPGLQSHGCSKRIFLTKCLPKVVPPVFWMCRNTITSSPLMLNSTCRSRSLSVKLNCDACFGGLSSSRSWSR</sequence>
<feature type="chain" id="PRO_5021358114" evidence="2">
    <location>
        <begin position="31"/>
        <end position="323"/>
    </location>
</feature>
<comment type="caution">
    <text evidence="3">The sequence shown here is derived from an EMBL/GenBank/DDBJ whole genome shotgun (WGS) entry which is preliminary data.</text>
</comment>
<evidence type="ECO:0000256" key="2">
    <source>
        <dbReference type="SAM" id="SignalP"/>
    </source>
</evidence>
<dbReference type="Proteomes" id="UP000314294">
    <property type="component" value="Unassembled WGS sequence"/>
</dbReference>
<feature type="region of interest" description="Disordered" evidence="1">
    <location>
        <begin position="215"/>
        <end position="242"/>
    </location>
</feature>
<dbReference type="AlphaFoldDB" id="A0A4Z2FRT9"/>
<evidence type="ECO:0000256" key="1">
    <source>
        <dbReference type="SAM" id="MobiDB-lite"/>
    </source>
</evidence>